<sequence>MTVLKFSPRGDILPVLGVRLCPILTKLIEGLDDKRSEEYLKKLLKIKKDRAIKFKAYTDNRDRRGILVIIYDYFHGSHSPRLLVPETEDGYFNFKIYDVDFNTEVDLEKLIERIKKLSV</sequence>
<evidence type="ECO:0000313" key="2">
    <source>
        <dbReference type="Proteomes" id="UP001144471"/>
    </source>
</evidence>
<keyword evidence="2" id="KW-1185">Reference proteome</keyword>
<comment type="caution">
    <text evidence="1">The sequence shown here is derived from an EMBL/GenBank/DDBJ whole genome shotgun (WGS) entry which is preliminary data.</text>
</comment>
<dbReference type="EMBL" id="BSDY01000031">
    <property type="protein sequence ID" value="GLI58016.1"/>
    <property type="molecule type" value="Genomic_DNA"/>
</dbReference>
<dbReference type="AlphaFoldDB" id="A0A9W6GQ03"/>
<gene>
    <name evidence="1" type="ORF">PM10SUCC1_35300</name>
</gene>
<name>A0A9W6GQ03_9FUSO</name>
<reference evidence="1" key="1">
    <citation type="submission" date="2022-12" db="EMBL/GenBank/DDBJ databases">
        <title>Reference genome sequencing for broad-spectrum identification of bacterial and archaeal isolates by mass spectrometry.</title>
        <authorList>
            <person name="Sekiguchi Y."/>
            <person name="Tourlousse D.M."/>
        </authorList>
    </citation>
    <scope>NUCLEOTIDE SEQUENCE</scope>
    <source>
        <strain evidence="1">10succ1</strain>
    </source>
</reference>
<protein>
    <submittedName>
        <fullName evidence="1">Uncharacterized protein</fullName>
    </submittedName>
</protein>
<proteinExistence type="predicted"/>
<accession>A0A9W6GQ03</accession>
<dbReference type="RefSeq" id="WP_281837690.1">
    <property type="nucleotide sequence ID" value="NZ_BSDY01000031.1"/>
</dbReference>
<evidence type="ECO:0000313" key="1">
    <source>
        <dbReference type="EMBL" id="GLI58016.1"/>
    </source>
</evidence>
<organism evidence="1 2">
    <name type="scientific">Propionigenium maris DSM 9537</name>
    <dbReference type="NCBI Taxonomy" id="1123000"/>
    <lineage>
        <taxon>Bacteria</taxon>
        <taxon>Fusobacteriati</taxon>
        <taxon>Fusobacteriota</taxon>
        <taxon>Fusobacteriia</taxon>
        <taxon>Fusobacteriales</taxon>
        <taxon>Fusobacteriaceae</taxon>
        <taxon>Propionigenium</taxon>
    </lineage>
</organism>
<dbReference type="Proteomes" id="UP001144471">
    <property type="component" value="Unassembled WGS sequence"/>
</dbReference>